<evidence type="ECO:0000256" key="3">
    <source>
        <dbReference type="ARBA" id="ARBA00022448"/>
    </source>
</evidence>
<keyword evidence="4" id="KW-0812">Transmembrane</keyword>
<reference evidence="10" key="1">
    <citation type="journal article" date="2006" name="Science">
        <title>Ancient noncoding elements conserved in the human genome.</title>
        <authorList>
            <person name="Venkatesh B."/>
            <person name="Kirkness E.F."/>
            <person name="Loh Y.H."/>
            <person name="Halpern A.L."/>
            <person name="Lee A.P."/>
            <person name="Johnson J."/>
            <person name="Dandona N."/>
            <person name="Viswanathan L.D."/>
            <person name="Tay A."/>
            <person name="Venter J.C."/>
            <person name="Strausberg R.L."/>
            <person name="Brenner S."/>
        </authorList>
    </citation>
    <scope>NUCLEOTIDE SEQUENCE [LARGE SCALE GENOMIC DNA]</scope>
</reference>
<reference evidence="10" key="3">
    <citation type="journal article" date="2014" name="Nature">
        <title>Elephant shark genome provides unique insights into gnathostome evolution.</title>
        <authorList>
            <consortium name="International Elephant Shark Genome Sequencing Consortium"/>
            <person name="Venkatesh B."/>
            <person name="Lee A.P."/>
            <person name="Ravi V."/>
            <person name="Maurya A.K."/>
            <person name="Lian M.M."/>
            <person name="Swann J.B."/>
            <person name="Ohta Y."/>
            <person name="Flajnik M.F."/>
            <person name="Sutoh Y."/>
            <person name="Kasahara M."/>
            <person name="Hoon S."/>
            <person name="Gangu V."/>
            <person name="Roy S.W."/>
            <person name="Irimia M."/>
            <person name="Korzh V."/>
            <person name="Kondrychyn I."/>
            <person name="Lim Z.W."/>
            <person name="Tay B.H."/>
            <person name="Tohari S."/>
            <person name="Kong K.W."/>
            <person name="Ho S."/>
            <person name="Lorente-Galdos B."/>
            <person name="Quilez J."/>
            <person name="Marques-Bonet T."/>
            <person name="Raney B.J."/>
            <person name="Ingham P.W."/>
            <person name="Tay A."/>
            <person name="Hillier L.W."/>
            <person name="Minx P."/>
            <person name="Boehm T."/>
            <person name="Wilson R.K."/>
            <person name="Brenner S."/>
            <person name="Warren W.C."/>
        </authorList>
    </citation>
    <scope>NUCLEOTIDE SEQUENCE [LARGE SCALE GENOMIC DNA]</scope>
</reference>
<dbReference type="Pfam" id="PF03820">
    <property type="entry name" value="SFXNs"/>
    <property type="match status" value="1"/>
</dbReference>
<accession>A0A4W3GJR7</accession>
<comment type="similarity">
    <text evidence="2">Belongs to the sideroflexin family.</text>
</comment>
<proteinExistence type="inferred from homology"/>
<reference evidence="9" key="4">
    <citation type="submission" date="2025-08" db="UniProtKB">
        <authorList>
            <consortium name="Ensembl"/>
        </authorList>
    </citation>
    <scope>IDENTIFICATION</scope>
</reference>
<protein>
    <submittedName>
        <fullName evidence="9">Uncharacterized protein</fullName>
    </submittedName>
</protein>
<keyword evidence="6" id="KW-1133">Transmembrane helix</keyword>
<keyword evidence="8" id="KW-0472">Membrane</keyword>
<evidence type="ECO:0000256" key="1">
    <source>
        <dbReference type="ARBA" id="ARBA00004225"/>
    </source>
</evidence>
<reference evidence="9" key="5">
    <citation type="submission" date="2025-09" db="UniProtKB">
        <authorList>
            <consortium name="Ensembl"/>
        </authorList>
    </citation>
    <scope>IDENTIFICATION</scope>
</reference>
<name>A0A4W3GJR7_CALMI</name>
<reference evidence="10" key="2">
    <citation type="journal article" date="2007" name="PLoS Biol.">
        <title>Survey sequencing and comparative analysis of the elephant shark (Callorhinchus milii) genome.</title>
        <authorList>
            <person name="Venkatesh B."/>
            <person name="Kirkness E.F."/>
            <person name="Loh Y.H."/>
            <person name="Halpern A.L."/>
            <person name="Lee A.P."/>
            <person name="Johnson J."/>
            <person name="Dandona N."/>
            <person name="Viswanathan L.D."/>
            <person name="Tay A."/>
            <person name="Venter J.C."/>
            <person name="Strausberg R.L."/>
            <person name="Brenner S."/>
        </authorList>
    </citation>
    <scope>NUCLEOTIDE SEQUENCE [LARGE SCALE GENOMIC DNA]</scope>
</reference>
<dbReference type="AlphaFoldDB" id="A0A4W3GJR7"/>
<dbReference type="Ensembl" id="ENSCMIT00000003783.1">
    <property type="protein sequence ID" value="ENSCMIP00000003641.1"/>
    <property type="gene ID" value="ENSCMIG00000002194.1"/>
</dbReference>
<dbReference type="PROSITE" id="PS51257">
    <property type="entry name" value="PROKAR_LIPOPROTEIN"/>
    <property type="match status" value="1"/>
</dbReference>
<dbReference type="GO" id="GO:0005743">
    <property type="term" value="C:mitochondrial inner membrane"/>
    <property type="evidence" value="ECO:0007669"/>
    <property type="project" value="TreeGrafter"/>
</dbReference>
<organism evidence="9 10">
    <name type="scientific">Callorhinchus milii</name>
    <name type="common">Ghost shark</name>
    <dbReference type="NCBI Taxonomy" id="7868"/>
    <lineage>
        <taxon>Eukaryota</taxon>
        <taxon>Metazoa</taxon>
        <taxon>Chordata</taxon>
        <taxon>Craniata</taxon>
        <taxon>Vertebrata</taxon>
        <taxon>Chondrichthyes</taxon>
        <taxon>Holocephali</taxon>
        <taxon>Chimaeriformes</taxon>
        <taxon>Callorhinchidae</taxon>
        <taxon>Callorhinchus</taxon>
    </lineage>
</organism>
<evidence type="ECO:0000313" key="10">
    <source>
        <dbReference type="Proteomes" id="UP000314986"/>
    </source>
</evidence>
<dbReference type="OMA" id="QWKSCIL"/>
<dbReference type="GO" id="GO:0140300">
    <property type="term" value="P:serine import into mitochondrion"/>
    <property type="evidence" value="ECO:0007669"/>
    <property type="project" value="TreeGrafter"/>
</dbReference>
<dbReference type="PANTHER" id="PTHR11153">
    <property type="entry name" value="SIDEROFLEXIN"/>
    <property type="match status" value="1"/>
</dbReference>
<dbReference type="InterPro" id="IPR004686">
    <property type="entry name" value="Mtc"/>
</dbReference>
<evidence type="ECO:0000256" key="5">
    <source>
        <dbReference type="ARBA" id="ARBA00022970"/>
    </source>
</evidence>
<evidence type="ECO:0000256" key="6">
    <source>
        <dbReference type="ARBA" id="ARBA00022989"/>
    </source>
</evidence>
<comment type="subcellular location">
    <subcellularLocation>
        <location evidence="1">Mitochondrion membrane</location>
        <topology evidence="1">Multi-pass membrane protein</topology>
    </subcellularLocation>
</comment>
<sequence>MRHGFLRISYLHAPLQVVLVGCFLIFMVPAACSLFPQKCSIEVSKLEPELRDSITAKYGDKVKVVSFNKGL</sequence>
<evidence type="ECO:0000256" key="2">
    <source>
        <dbReference type="ARBA" id="ARBA00005974"/>
    </source>
</evidence>
<dbReference type="PANTHER" id="PTHR11153:SF14">
    <property type="entry name" value="SIDEROFLEXIN-2"/>
    <property type="match status" value="1"/>
</dbReference>
<dbReference type="InParanoid" id="A0A4W3GJR7"/>
<evidence type="ECO:0000256" key="7">
    <source>
        <dbReference type="ARBA" id="ARBA00023128"/>
    </source>
</evidence>
<evidence type="ECO:0000256" key="8">
    <source>
        <dbReference type="ARBA" id="ARBA00023136"/>
    </source>
</evidence>
<keyword evidence="10" id="KW-1185">Reference proteome</keyword>
<dbReference type="Proteomes" id="UP000314986">
    <property type="component" value="Unassembled WGS sequence"/>
</dbReference>
<dbReference type="GeneTree" id="ENSGT01030000234641"/>
<keyword evidence="3" id="KW-0813">Transport</keyword>
<evidence type="ECO:0000256" key="4">
    <source>
        <dbReference type="ARBA" id="ARBA00022692"/>
    </source>
</evidence>
<keyword evidence="7" id="KW-0496">Mitochondrion</keyword>
<dbReference type="GO" id="GO:0015075">
    <property type="term" value="F:monoatomic ion transmembrane transporter activity"/>
    <property type="evidence" value="ECO:0007669"/>
    <property type="project" value="InterPro"/>
</dbReference>
<evidence type="ECO:0000313" key="9">
    <source>
        <dbReference type="Ensembl" id="ENSCMIP00000003641.1"/>
    </source>
</evidence>
<keyword evidence="5" id="KW-0029">Amino-acid transport</keyword>